<evidence type="ECO:0000313" key="2">
    <source>
        <dbReference type="WBParaSite" id="Gr19_v10_g14059.t1"/>
    </source>
</evidence>
<reference evidence="2" key="1">
    <citation type="submission" date="2022-11" db="UniProtKB">
        <authorList>
            <consortium name="WormBaseParasite"/>
        </authorList>
    </citation>
    <scope>IDENTIFICATION</scope>
</reference>
<evidence type="ECO:0000313" key="1">
    <source>
        <dbReference type="Proteomes" id="UP000887572"/>
    </source>
</evidence>
<protein>
    <submittedName>
        <fullName evidence="2">Uncharacterized protein</fullName>
    </submittedName>
</protein>
<proteinExistence type="predicted"/>
<accession>A0A914H525</accession>
<keyword evidence="1" id="KW-1185">Reference proteome</keyword>
<dbReference type="Proteomes" id="UP000887572">
    <property type="component" value="Unplaced"/>
</dbReference>
<dbReference type="AlphaFoldDB" id="A0A914H525"/>
<name>A0A914H525_GLORO</name>
<organism evidence="1 2">
    <name type="scientific">Globodera rostochiensis</name>
    <name type="common">Golden nematode worm</name>
    <name type="synonym">Heterodera rostochiensis</name>
    <dbReference type="NCBI Taxonomy" id="31243"/>
    <lineage>
        <taxon>Eukaryota</taxon>
        <taxon>Metazoa</taxon>
        <taxon>Ecdysozoa</taxon>
        <taxon>Nematoda</taxon>
        <taxon>Chromadorea</taxon>
        <taxon>Rhabditida</taxon>
        <taxon>Tylenchina</taxon>
        <taxon>Tylenchomorpha</taxon>
        <taxon>Tylenchoidea</taxon>
        <taxon>Heteroderidae</taxon>
        <taxon>Heteroderinae</taxon>
        <taxon>Globodera</taxon>
    </lineage>
</organism>
<sequence length="177" mass="21397">MLSDLLHFFQKRQRLIKYFAEILKRNVQEEMHVTWNKFVELFGFARAALICKANLITLGSICQFTTSKYLYPLAYGEYFENSTEHGKWRIKIVLEFNLYDEWATNFFEDEYKKLDESEDQTYFLVEKRMFLNVLLDYWMYYNETKFDVVVGKRTMDTSLYRALTICIKEAVSEHDKK</sequence>
<dbReference type="WBParaSite" id="Gr19_v10_g14059.t1">
    <property type="protein sequence ID" value="Gr19_v10_g14059.t1"/>
    <property type="gene ID" value="Gr19_v10_g14059"/>
</dbReference>